<feature type="transmembrane region" description="Helical" evidence="5">
    <location>
        <begin position="223"/>
        <end position="241"/>
    </location>
</feature>
<feature type="transmembrane region" description="Helical" evidence="5">
    <location>
        <begin position="188"/>
        <end position="211"/>
    </location>
</feature>
<feature type="transmembrane region" description="Helical" evidence="5">
    <location>
        <begin position="33"/>
        <end position="56"/>
    </location>
</feature>
<feature type="domain" description="Sugar phosphate transporter" evidence="6">
    <location>
        <begin position="5"/>
        <end position="296"/>
    </location>
</feature>
<reference evidence="7 8" key="1">
    <citation type="journal article" date="2023" name="Nat. Commun.">
        <title>Origin of minicircular mitochondrial genomes in red algae.</title>
        <authorList>
            <person name="Lee Y."/>
            <person name="Cho C.H."/>
            <person name="Lee Y.M."/>
            <person name="Park S.I."/>
            <person name="Yang J.H."/>
            <person name="West J.A."/>
            <person name="Bhattacharya D."/>
            <person name="Yoon H.S."/>
        </authorList>
    </citation>
    <scope>NUCLEOTIDE SEQUENCE [LARGE SCALE GENOMIC DNA]</scope>
    <source>
        <strain evidence="7 8">CCMP1338</strain>
        <tissue evidence="7">Whole cell</tissue>
    </source>
</reference>
<dbReference type="InterPro" id="IPR050186">
    <property type="entry name" value="TPT_transporter"/>
</dbReference>
<keyword evidence="4 5" id="KW-0472">Membrane</keyword>
<dbReference type="AlphaFoldDB" id="A0AAV8UMX5"/>
<evidence type="ECO:0000259" key="6">
    <source>
        <dbReference type="Pfam" id="PF03151"/>
    </source>
</evidence>
<name>A0AAV8UMX5_9RHOD</name>
<keyword evidence="8" id="KW-1185">Reference proteome</keyword>
<accession>A0AAV8UMX5</accession>
<dbReference type="Proteomes" id="UP001157974">
    <property type="component" value="Unassembled WGS sequence"/>
</dbReference>
<dbReference type="InterPro" id="IPR037185">
    <property type="entry name" value="EmrE-like"/>
</dbReference>
<keyword evidence="2 5" id="KW-0812">Transmembrane</keyword>
<evidence type="ECO:0000256" key="5">
    <source>
        <dbReference type="SAM" id="Phobius"/>
    </source>
</evidence>
<feature type="transmembrane region" description="Helical" evidence="5">
    <location>
        <begin position="280"/>
        <end position="299"/>
    </location>
</feature>
<evidence type="ECO:0000256" key="2">
    <source>
        <dbReference type="ARBA" id="ARBA00022692"/>
    </source>
</evidence>
<proteinExistence type="predicted"/>
<feature type="transmembrane region" description="Helical" evidence="5">
    <location>
        <begin position="96"/>
        <end position="117"/>
    </location>
</feature>
<evidence type="ECO:0000313" key="7">
    <source>
        <dbReference type="EMBL" id="KAJ8903858.1"/>
    </source>
</evidence>
<evidence type="ECO:0000256" key="1">
    <source>
        <dbReference type="ARBA" id="ARBA00004141"/>
    </source>
</evidence>
<organism evidence="7 8">
    <name type="scientific">Rhodosorus marinus</name>
    <dbReference type="NCBI Taxonomy" id="101924"/>
    <lineage>
        <taxon>Eukaryota</taxon>
        <taxon>Rhodophyta</taxon>
        <taxon>Stylonematophyceae</taxon>
        <taxon>Stylonematales</taxon>
        <taxon>Stylonemataceae</taxon>
        <taxon>Rhodosorus</taxon>
    </lineage>
</organism>
<dbReference type="PANTHER" id="PTHR11132">
    <property type="entry name" value="SOLUTE CARRIER FAMILY 35"/>
    <property type="match status" value="1"/>
</dbReference>
<dbReference type="Pfam" id="PF03151">
    <property type="entry name" value="TPT"/>
    <property type="match status" value="1"/>
</dbReference>
<evidence type="ECO:0000256" key="3">
    <source>
        <dbReference type="ARBA" id="ARBA00022989"/>
    </source>
</evidence>
<dbReference type="SUPFAM" id="SSF103481">
    <property type="entry name" value="Multidrug resistance efflux transporter EmrE"/>
    <property type="match status" value="1"/>
</dbReference>
<protein>
    <recommendedName>
        <fullName evidence="6">Sugar phosphate transporter domain-containing protein</fullName>
    </recommendedName>
</protein>
<evidence type="ECO:0000313" key="8">
    <source>
        <dbReference type="Proteomes" id="UP001157974"/>
    </source>
</evidence>
<feature type="transmembrane region" description="Helical" evidence="5">
    <location>
        <begin position="68"/>
        <end position="90"/>
    </location>
</feature>
<feature type="transmembrane region" description="Helical" evidence="5">
    <location>
        <begin position="149"/>
        <end position="168"/>
    </location>
</feature>
<evidence type="ECO:0000256" key="4">
    <source>
        <dbReference type="ARBA" id="ARBA00023136"/>
    </source>
</evidence>
<gene>
    <name evidence="7" type="ORF">NDN08_000391</name>
</gene>
<dbReference type="InterPro" id="IPR004853">
    <property type="entry name" value="Sugar_P_trans_dom"/>
</dbReference>
<comment type="caution">
    <text evidence="7">The sequence shown here is derived from an EMBL/GenBank/DDBJ whole genome shotgun (WGS) entry which is preliminary data.</text>
</comment>
<dbReference type="EMBL" id="JAMWBK010000006">
    <property type="protein sequence ID" value="KAJ8903858.1"/>
    <property type="molecule type" value="Genomic_DNA"/>
</dbReference>
<comment type="subcellular location">
    <subcellularLocation>
        <location evidence="1">Membrane</location>
        <topology evidence="1">Multi-pass membrane protein</topology>
    </subcellularLocation>
</comment>
<sequence length="346" mass="37690">MKIVHIALFIVLWYFLSSSIIFATKWELTDKFPFPLFVTFNSNLVTSLLAIVITRFPGRRQRPLSKESFYKFVLPIGACVAVEIGCSNVALKLLEVSFSTVLKGSAPIFVMFWAVILGAEVFSWRLMASLLMIAIGIGLATAGEGEFKVLGLVLMIVSVAMSGFRWALTHTLLQGAEEGRMTPLNAMLYTSPITGLFVLPFALGFEIKGIVGLLAELSSAEKWRIFAVLLAIGVFVAFLLLTEYTLVRATSSLTVSVAGIFKELVTIVGGIIIFHDNFDLLNIIGFVVCQIGILDYIILRYKASLGADVHAGEEYDHVGSENGNTVNGYALEVPLDGEGETLTTKG</sequence>
<keyword evidence="3 5" id="KW-1133">Transmembrane helix</keyword>
<dbReference type="GO" id="GO:0016020">
    <property type="term" value="C:membrane"/>
    <property type="evidence" value="ECO:0007669"/>
    <property type="project" value="UniProtKB-SubCell"/>
</dbReference>
<feature type="transmembrane region" description="Helical" evidence="5">
    <location>
        <begin position="253"/>
        <end position="274"/>
    </location>
</feature>